<evidence type="ECO:0000256" key="2">
    <source>
        <dbReference type="ARBA" id="ARBA00021638"/>
    </source>
</evidence>
<feature type="coiled-coil region" evidence="3">
    <location>
        <begin position="41"/>
        <end position="78"/>
    </location>
</feature>
<gene>
    <name evidence="4" type="ORF">UFOVP638_31</name>
</gene>
<dbReference type="EMBL" id="LR796595">
    <property type="protein sequence ID" value="CAB4153850.1"/>
    <property type="molecule type" value="Genomic_DNA"/>
</dbReference>
<sequence>MEYKIKPRRCKVCNEVFTPNRPLVPVCSPKCAIEYTNKLKANKAKKEKSILKEKLKTLSDLEAEAKKSFQRYVRLRDKDLPCISCNNSNTNDWAGGHYFSAGMYSGLMFDERNCHKQCNTHCNKYLSGNLLEYRKGLIKRFGTEFVEKLESESDQKRNYKYTREELIAKKLQYDIKCKEIK</sequence>
<dbReference type="Pfam" id="PF05766">
    <property type="entry name" value="NinG"/>
    <property type="match status" value="1"/>
</dbReference>
<comment type="similarity">
    <text evidence="1">Belongs to the ninG family.</text>
</comment>
<organism evidence="4">
    <name type="scientific">uncultured Caudovirales phage</name>
    <dbReference type="NCBI Taxonomy" id="2100421"/>
    <lineage>
        <taxon>Viruses</taxon>
        <taxon>Duplodnaviria</taxon>
        <taxon>Heunggongvirae</taxon>
        <taxon>Uroviricota</taxon>
        <taxon>Caudoviricetes</taxon>
        <taxon>Peduoviridae</taxon>
        <taxon>Maltschvirus</taxon>
        <taxon>Maltschvirus maltsch</taxon>
    </lineage>
</organism>
<proteinExistence type="inferred from homology"/>
<evidence type="ECO:0000256" key="1">
    <source>
        <dbReference type="ARBA" id="ARBA00008471"/>
    </source>
</evidence>
<keyword evidence="3" id="KW-0175">Coiled coil</keyword>
<evidence type="ECO:0000256" key="3">
    <source>
        <dbReference type="SAM" id="Coils"/>
    </source>
</evidence>
<name>A0A6J5N9P0_9CAUD</name>
<accession>A0A6J5N9P0</accession>
<protein>
    <recommendedName>
        <fullName evidence="2">Protein ninG</fullName>
    </recommendedName>
</protein>
<evidence type="ECO:0000313" key="4">
    <source>
        <dbReference type="EMBL" id="CAB4153850.1"/>
    </source>
</evidence>
<dbReference type="InterPro" id="IPR008713">
    <property type="entry name" value="Phage_lambda_NinG"/>
</dbReference>
<reference evidence="4" key="1">
    <citation type="submission" date="2020-04" db="EMBL/GenBank/DDBJ databases">
        <authorList>
            <person name="Chiriac C."/>
            <person name="Salcher M."/>
            <person name="Ghai R."/>
            <person name="Kavagutti S V."/>
        </authorList>
    </citation>
    <scope>NUCLEOTIDE SEQUENCE</scope>
</reference>